<name>A0A1W5CX74_9LECA</name>
<accession>A0A1W5CX74</accession>
<dbReference type="EMBL" id="FWEW01000719">
    <property type="protein sequence ID" value="SLM35436.1"/>
    <property type="molecule type" value="Genomic_DNA"/>
</dbReference>
<evidence type="ECO:0000313" key="1">
    <source>
        <dbReference type="EMBL" id="SLM35436.1"/>
    </source>
</evidence>
<sequence>MMILLTAVSLSISPNSVPFASDTGALQTDSSSHGNHDDDDDDINVPMVLCIDSKSLYDCLVKLGITQEKRLMVDLMCLRQSYERREITEIIWIKGPTNPADAMTKEKPCPALRRIIDSNKIEVDVDGWVERMD</sequence>
<dbReference type="AlphaFoldDB" id="A0A1W5CX74"/>
<evidence type="ECO:0000313" key="2">
    <source>
        <dbReference type="Proteomes" id="UP000192927"/>
    </source>
</evidence>
<proteinExistence type="predicted"/>
<keyword evidence="2" id="KW-1185">Reference proteome</keyword>
<organism evidence="1 2">
    <name type="scientific">Lasallia pustulata</name>
    <dbReference type="NCBI Taxonomy" id="136370"/>
    <lineage>
        <taxon>Eukaryota</taxon>
        <taxon>Fungi</taxon>
        <taxon>Dikarya</taxon>
        <taxon>Ascomycota</taxon>
        <taxon>Pezizomycotina</taxon>
        <taxon>Lecanoromycetes</taxon>
        <taxon>OSLEUM clade</taxon>
        <taxon>Umbilicariomycetidae</taxon>
        <taxon>Umbilicariales</taxon>
        <taxon>Umbilicariaceae</taxon>
        <taxon>Lasallia</taxon>
    </lineage>
</organism>
<protein>
    <submittedName>
        <fullName evidence="1">Uncharacterized protein</fullName>
    </submittedName>
</protein>
<reference evidence="2" key="1">
    <citation type="submission" date="2017-03" db="EMBL/GenBank/DDBJ databases">
        <authorList>
            <person name="Sharma R."/>
            <person name="Thines M."/>
        </authorList>
    </citation>
    <scope>NUCLEOTIDE SEQUENCE [LARGE SCALE GENOMIC DNA]</scope>
</reference>
<dbReference type="Proteomes" id="UP000192927">
    <property type="component" value="Unassembled WGS sequence"/>
</dbReference>